<comment type="caution">
    <text evidence="2">The sequence shown here is derived from an EMBL/GenBank/DDBJ whole genome shotgun (WGS) entry which is preliminary data.</text>
</comment>
<feature type="region of interest" description="Disordered" evidence="1">
    <location>
        <begin position="1"/>
        <end position="30"/>
    </location>
</feature>
<evidence type="ECO:0000313" key="2">
    <source>
        <dbReference type="EMBL" id="KAK6792411.1"/>
    </source>
</evidence>
<gene>
    <name evidence="2" type="ORF">RDI58_011492</name>
</gene>
<organism evidence="2 3">
    <name type="scientific">Solanum bulbocastanum</name>
    <name type="common">Wild potato</name>
    <dbReference type="NCBI Taxonomy" id="147425"/>
    <lineage>
        <taxon>Eukaryota</taxon>
        <taxon>Viridiplantae</taxon>
        <taxon>Streptophyta</taxon>
        <taxon>Embryophyta</taxon>
        <taxon>Tracheophyta</taxon>
        <taxon>Spermatophyta</taxon>
        <taxon>Magnoliopsida</taxon>
        <taxon>eudicotyledons</taxon>
        <taxon>Gunneridae</taxon>
        <taxon>Pentapetalae</taxon>
        <taxon>asterids</taxon>
        <taxon>lamiids</taxon>
        <taxon>Solanales</taxon>
        <taxon>Solanaceae</taxon>
        <taxon>Solanoideae</taxon>
        <taxon>Solaneae</taxon>
        <taxon>Solanum</taxon>
    </lineage>
</organism>
<evidence type="ECO:0000313" key="3">
    <source>
        <dbReference type="Proteomes" id="UP001371456"/>
    </source>
</evidence>
<dbReference type="AlphaFoldDB" id="A0AAN8TY38"/>
<feature type="compositionally biased region" description="Basic and acidic residues" evidence="1">
    <location>
        <begin position="20"/>
        <end position="29"/>
    </location>
</feature>
<reference evidence="2 3" key="1">
    <citation type="submission" date="2024-02" db="EMBL/GenBank/DDBJ databases">
        <title>de novo genome assembly of Solanum bulbocastanum strain 11H21.</title>
        <authorList>
            <person name="Hosaka A.J."/>
        </authorList>
    </citation>
    <scope>NUCLEOTIDE SEQUENCE [LARGE SCALE GENOMIC DNA]</scope>
    <source>
        <tissue evidence="2">Young leaves</tissue>
    </source>
</reference>
<accession>A0AAN8TY38</accession>
<keyword evidence="3" id="KW-1185">Reference proteome</keyword>
<dbReference type="Proteomes" id="UP001371456">
    <property type="component" value="Unassembled WGS sequence"/>
</dbReference>
<sequence>MLGQGKKLNVVDQRPSSKVHSLEPSEMIKKKAPLPPKSVLSLKFDSSSYKMPETEENENLFWQSILLLSTESSKW</sequence>
<protein>
    <submittedName>
        <fullName evidence="2">Uncharacterized protein</fullName>
    </submittedName>
</protein>
<dbReference type="EMBL" id="JBANQN010000004">
    <property type="protein sequence ID" value="KAK6792411.1"/>
    <property type="molecule type" value="Genomic_DNA"/>
</dbReference>
<evidence type="ECO:0000256" key="1">
    <source>
        <dbReference type="SAM" id="MobiDB-lite"/>
    </source>
</evidence>
<name>A0AAN8TY38_SOLBU</name>
<proteinExistence type="predicted"/>